<feature type="signal peptide" evidence="1">
    <location>
        <begin position="1"/>
        <end position="29"/>
    </location>
</feature>
<evidence type="ECO:0000256" key="1">
    <source>
        <dbReference type="SAM" id="SignalP"/>
    </source>
</evidence>
<dbReference type="Gene3D" id="3.90.420.10">
    <property type="entry name" value="Oxidoreductase, molybdopterin-binding domain"/>
    <property type="match status" value="2"/>
</dbReference>
<feature type="chain" id="PRO_5003555435" evidence="1">
    <location>
        <begin position="30"/>
        <end position="339"/>
    </location>
</feature>
<name>H1SI19_9BURK</name>
<sequence>MFKMKRPVSVCLGAAFVPLLLVACGGSDAETPATAAAPVTPPVQAERQLQVGGALDRPATLSLAQLQARPATTQTVSFSSGSGAQTHTYVGTALWDLLDGMGIQADAAVKNDVLGKYVLATGADGYKAVFSLGEIKPDFGNRASQVAYSETVNGVATPLVADGLLRVSAPGDGKGGRYVSGLLRLDVRASGSTAMGTGGAPSTLLTVTGAVKHPGTFDLTALKALPAVTRTVGANTYTGVSLWDFLNTTVGLATNPAVKNDVLAMYVVATGSDGYKTLVALGEVEPGFGNQPDLIAYAMDGAPLGANGFARLVIPNDGKAGRYVSKLISLEVFAAPAAR</sequence>
<accession>H1SI19</accession>
<dbReference type="OrthoDB" id="482420at2"/>
<gene>
    <name evidence="2" type="ORF">OR16_40619</name>
</gene>
<comment type="caution">
    <text evidence="2">The sequence shown here is derived from an EMBL/GenBank/DDBJ whole genome shotgun (WGS) entry which is preliminary data.</text>
</comment>
<dbReference type="SUPFAM" id="SSF56524">
    <property type="entry name" value="Oxidoreductase molybdopterin-binding domain"/>
    <property type="match status" value="2"/>
</dbReference>
<proteinExistence type="predicted"/>
<dbReference type="PATRIC" id="fig|1127483.3.peg.8074"/>
<evidence type="ECO:0000313" key="3">
    <source>
        <dbReference type="Proteomes" id="UP000005808"/>
    </source>
</evidence>
<dbReference type="AlphaFoldDB" id="H1SI19"/>
<evidence type="ECO:0000313" key="2">
    <source>
        <dbReference type="EMBL" id="EHP37838.1"/>
    </source>
</evidence>
<keyword evidence="1" id="KW-0732">Signal</keyword>
<organism evidence="2 3">
    <name type="scientific">Cupriavidus basilensis OR16</name>
    <dbReference type="NCBI Taxonomy" id="1127483"/>
    <lineage>
        <taxon>Bacteria</taxon>
        <taxon>Pseudomonadati</taxon>
        <taxon>Pseudomonadota</taxon>
        <taxon>Betaproteobacteria</taxon>
        <taxon>Burkholderiales</taxon>
        <taxon>Burkholderiaceae</taxon>
        <taxon>Cupriavidus</taxon>
    </lineage>
</organism>
<dbReference type="InterPro" id="IPR036374">
    <property type="entry name" value="OxRdtase_Mopterin-bd_sf"/>
</dbReference>
<dbReference type="EMBL" id="AHJE01000176">
    <property type="protein sequence ID" value="EHP37838.1"/>
    <property type="molecule type" value="Genomic_DNA"/>
</dbReference>
<dbReference type="PROSITE" id="PS51257">
    <property type="entry name" value="PROKAR_LIPOPROTEIN"/>
    <property type="match status" value="1"/>
</dbReference>
<dbReference type="RefSeq" id="WP_006164288.1">
    <property type="nucleotide sequence ID" value="NZ_AHJE01000176.1"/>
</dbReference>
<protein>
    <submittedName>
        <fullName evidence="2">Oxidoreductase molybdopterin binding protein</fullName>
    </submittedName>
</protein>
<reference evidence="2 3" key="1">
    <citation type="journal article" date="2012" name="J. Bacteriol.">
        <title>De Novo Genome Project of Cupriavidus basilensis OR16.</title>
        <authorList>
            <person name="Cserhati M."/>
            <person name="Kriszt B."/>
            <person name="Szoboszlay S."/>
            <person name="Toth A."/>
            <person name="Szabo I."/>
            <person name="Tancsics A."/>
            <person name="Nagy I."/>
            <person name="Horvath B."/>
            <person name="Nagy I."/>
            <person name="Kukolya J."/>
        </authorList>
    </citation>
    <scope>NUCLEOTIDE SEQUENCE [LARGE SCALE GENOMIC DNA]</scope>
    <source>
        <strain evidence="2 3">OR16</strain>
    </source>
</reference>
<dbReference type="Proteomes" id="UP000005808">
    <property type="component" value="Unassembled WGS sequence"/>
</dbReference>